<evidence type="ECO:0000313" key="3">
    <source>
        <dbReference type="Proteomes" id="UP000216624"/>
    </source>
</evidence>
<keyword evidence="3" id="KW-1185">Reference proteome</keyword>
<organism evidence="2 3">
    <name type="scientific">Caenorhabditis remanei</name>
    <name type="common">Caenorhabditis vulgaris</name>
    <dbReference type="NCBI Taxonomy" id="31234"/>
    <lineage>
        <taxon>Eukaryota</taxon>
        <taxon>Metazoa</taxon>
        <taxon>Ecdysozoa</taxon>
        <taxon>Nematoda</taxon>
        <taxon>Chromadorea</taxon>
        <taxon>Rhabditida</taxon>
        <taxon>Rhabditina</taxon>
        <taxon>Rhabditomorpha</taxon>
        <taxon>Rhabditoidea</taxon>
        <taxon>Rhabditidae</taxon>
        <taxon>Peloderinae</taxon>
        <taxon>Caenorhabditis</taxon>
    </lineage>
</organism>
<comment type="caution">
    <text evidence="2">The sequence shown here is derived from an EMBL/GenBank/DDBJ whole genome shotgun (WGS) entry which is preliminary data.</text>
</comment>
<proteinExistence type="predicted"/>
<dbReference type="EMBL" id="WUAV01000006">
    <property type="protein sequence ID" value="KAF1748477.1"/>
    <property type="molecule type" value="Genomic_DNA"/>
</dbReference>
<protein>
    <submittedName>
        <fullName evidence="2">Uncharacterized protein</fullName>
    </submittedName>
</protein>
<dbReference type="Proteomes" id="UP000216624">
    <property type="component" value="Unassembled WGS sequence"/>
</dbReference>
<dbReference type="Proteomes" id="UP000483820">
    <property type="component" value="Chromosome X"/>
</dbReference>
<dbReference type="EMBL" id="NMWX01000001">
    <property type="protein sequence ID" value="OZG07510.1"/>
    <property type="molecule type" value="Genomic_DNA"/>
</dbReference>
<name>A0A261BCN6_CAERE</name>
<evidence type="ECO:0000313" key="2">
    <source>
        <dbReference type="EMBL" id="OZG07510.1"/>
    </source>
</evidence>
<reference evidence="2" key="2">
    <citation type="submission" date="2017-08" db="EMBL/GenBank/DDBJ databases">
        <authorList>
            <person name="de Groot N.N."/>
        </authorList>
    </citation>
    <scope>NUCLEOTIDE SEQUENCE [LARGE SCALE GENOMIC DNA]</scope>
    <source>
        <strain evidence="2">PX439</strain>
    </source>
</reference>
<dbReference type="AlphaFoldDB" id="A0A261BCN6"/>
<evidence type="ECO:0000313" key="4">
    <source>
        <dbReference type="Proteomes" id="UP000483820"/>
    </source>
</evidence>
<sequence>MTQEVVEKIYEKIDKELGDQHIEHVVKNLMDTENQEEAARNLMELHKQCCSVFLNFSPQSSGSRINSTQPKRILKKK</sequence>
<gene>
    <name evidence="2" type="ORF">FL82_01276</name>
    <name evidence="1" type="ORF">GCK72_024944</name>
</gene>
<reference evidence="1 4" key="3">
    <citation type="submission" date="2019-12" db="EMBL/GenBank/DDBJ databases">
        <title>Chromosome-level assembly of the Caenorhabditis remanei genome.</title>
        <authorList>
            <person name="Teterina A.A."/>
            <person name="Willis J.H."/>
            <person name="Phillips P.C."/>
        </authorList>
    </citation>
    <scope>NUCLEOTIDE SEQUENCE [LARGE SCALE GENOMIC DNA]</scope>
    <source>
        <strain evidence="1 4">PX506</strain>
        <tissue evidence="1">Whole organism</tissue>
    </source>
</reference>
<reference evidence="3" key="1">
    <citation type="submission" date="2017-08" db="EMBL/GenBank/DDBJ databases">
        <authorList>
            <person name="Fierst J.L."/>
        </authorList>
    </citation>
    <scope>NUCLEOTIDE SEQUENCE [LARGE SCALE GENOMIC DNA]</scope>
    <source>
        <strain evidence="3">PX439</strain>
    </source>
</reference>
<feature type="non-terminal residue" evidence="2">
    <location>
        <position position="1"/>
    </location>
</feature>
<accession>A0A261BCN6</accession>
<evidence type="ECO:0000313" key="1">
    <source>
        <dbReference type="EMBL" id="KAF1748477.1"/>
    </source>
</evidence>